<feature type="region of interest" description="Disordered" evidence="1">
    <location>
        <begin position="147"/>
        <end position="198"/>
    </location>
</feature>
<feature type="compositionally biased region" description="Low complexity" evidence="1">
    <location>
        <begin position="147"/>
        <end position="163"/>
    </location>
</feature>
<keyword evidence="2" id="KW-0472">Membrane</keyword>
<protein>
    <submittedName>
        <fullName evidence="3">Uncharacterized protein</fullName>
    </submittedName>
</protein>
<keyword evidence="2" id="KW-1133">Transmembrane helix</keyword>
<accession>A0A8H4VN48</accession>
<dbReference type="AlphaFoldDB" id="A0A8H4VN48"/>
<organism evidence="3 4">
    <name type="scientific">Agrocybe pediades</name>
    <dbReference type="NCBI Taxonomy" id="84607"/>
    <lineage>
        <taxon>Eukaryota</taxon>
        <taxon>Fungi</taxon>
        <taxon>Dikarya</taxon>
        <taxon>Basidiomycota</taxon>
        <taxon>Agaricomycotina</taxon>
        <taxon>Agaricomycetes</taxon>
        <taxon>Agaricomycetidae</taxon>
        <taxon>Agaricales</taxon>
        <taxon>Agaricineae</taxon>
        <taxon>Strophariaceae</taxon>
        <taxon>Agrocybe</taxon>
    </lineage>
</organism>
<dbReference type="Gene3D" id="2.60.120.260">
    <property type="entry name" value="Galactose-binding domain-like"/>
    <property type="match status" value="1"/>
</dbReference>
<proteinExistence type="predicted"/>
<comment type="caution">
    <text evidence="3">The sequence shown here is derived from an EMBL/GenBank/DDBJ whole genome shotgun (WGS) entry which is preliminary data.</text>
</comment>
<reference evidence="3 4" key="1">
    <citation type="submission" date="2019-12" db="EMBL/GenBank/DDBJ databases">
        <authorList>
            <person name="Floudas D."/>
            <person name="Bentzer J."/>
            <person name="Ahren D."/>
            <person name="Johansson T."/>
            <person name="Persson P."/>
            <person name="Tunlid A."/>
        </authorList>
    </citation>
    <scope>NUCLEOTIDE SEQUENCE [LARGE SCALE GENOMIC DNA]</scope>
    <source>
        <strain evidence="3 4">CBS 102.39</strain>
    </source>
</reference>
<evidence type="ECO:0000256" key="1">
    <source>
        <dbReference type="SAM" id="MobiDB-lite"/>
    </source>
</evidence>
<dbReference type="EMBL" id="JAACJL010000031">
    <property type="protein sequence ID" value="KAF4616781.1"/>
    <property type="molecule type" value="Genomic_DNA"/>
</dbReference>
<keyword evidence="4" id="KW-1185">Reference proteome</keyword>
<sequence>MTSTTTFDDRSPFIHYSPGWSERGEQGMDFDGTTMGTNTPGADATLVFNGTTINVFGTIQSDDEDQSDHIPAPTSSYSIDGGSQALFTPPNIFQNTTQHNVTFFQATGLAPNVSHTLVITMQNKGALFLDWIQVNSTLELPAGILPTTNSTTSNVPNSIPNSVHGGSHGEKHSPSEPQQSASTSPLGHGGNNPASFGHSAASLTPGDISSITLGSLVFLWIIAALIYLIRRRKNKGKVPMCSRKPMAHTTPSTAAQAELDMVEIMESQVQDHTRISPFRITLRGSQTTLPPAYSSGGFPPGIDSYREKPRMLAIANEDEN</sequence>
<dbReference type="Proteomes" id="UP000521872">
    <property type="component" value="Unassembled WGS sequence"/>
</dbReference>
<gene>
    <name evidence="3" type="ORF">D9613_008870</name>
</gene>
<dbReference type="CDD" id="cd12087">
    <property type="entry name" value="TM_EGFR-like"/>
    <property type="match status" value="1"/>
</dbReference>
<feature type="region of interest" description="Disordered" evidence="1">
    <location>
        <begin position="1"/>
        <end position="24"/>
    </location>
</feature>
<evidence type="ECO:0000313" key="3">
    <source>
        <dbReference type="EMBL" id="KAF4616781.1"/>
    </source>
</evidence>
<keyword evidence="2" id="KW-0812">Transmembrane</keyword>
<name>A0A8H4VN48_9AGAR</name>
<evidence type="ECO:0000256" key="2">
    <source>
        <dbReference type="SAM" id="Phobius"/>
    </source>
</evidence>
<feature type="transmembrane region" description="Helical" evidence="2">
    <location>
        <begin position="208"/>
        <end position="229"/>
    </location>
</feature>
<evidence type="ECO:0000313" key="4">
    <source>
        <dbReference type="Proteomes" id="UP000521872"/>
    </source>
</evidence>
<feature type="compositionally biased region" description="Polar residues" evidence="1">
    <location>
        <begin position="175"/>
        <end position="185"/>
    </location>
</feature>